<comment type="caution">
    <text evidence="1">The sequence shown here is derived from an EMBL/GenBank/DDBJ whole genome shotgun (WGS) entry which is preliminary data.</text>
</comment>
<evidence type="ECO:0000313" key="2">
    <source>
        <dbReference type="Proteomes" id="UP001164929"/>
    </source>
</evidence>
<evidence type="ECO:0000313" key="1">
    <source>
        <dbReference type="EMBL" id="KAJ6973918.1"/>
    </source>
</evidence>
<accession>A0AAD6LV82</accession>
<sequence>MNLLTCCCNNSVDDVKHAAMMQGSSERGAELLIVFPCVGSLTLTNRTAKAHMITFFDFSVIGLTHGMLCIMKALALNGRWLQTAEVCDTNPQLIVSGELHEHSKTIFHDLWSAPGLLRSSSDS</sequence>
<gene>
    <name evidence="1" type="ORF">NC653_030069</name>
</gene>
<organism evidence="1 2">
    <name type="scientific">Populus alba x Populus x berolinensis</name>
    <dbReference type="NCBI Taxonomy" id="444605"/>
    <lineage>
        <taxon>Eukaryota</taxon>
        <taxon>Viridiplantae</taxon>
        <taxon>Streptophyta</taxon>
        <taxon>Embryophyta</taxon>
        <taxon>Tracheophyta</taxon>
        <taxon>Spermatophyta</taxon>
        <taxon>Magnoliopsida</taxon>
        <taxon>eudicotyledons</taxon>
        <taxon>Gunneridae</taxon>
        <taxon>Pentapetalae</taxon>
        <taxon>rosids</taxon>
        <taxon>fabids</taxon>
        <taxon>Malpighiales</taxon>
        <taxon>Salicaceae</taxon>
        <taxon>Saliceae</taxon>
        <taxon>Populus</taxon>
    </lineage>
</organism>
<dbReference type="Proteomes" id="UP001164929">
    <property type="component" value="Chromosome 13"/>
</dbReference>
<keyword evidence="2" id="KW-1185">Reference proteome</keyword>
<dbReference type="AlphaFoldDB" id="A0AAD6LV82"/>
<reference evidence="1" key="1">
    <citation type="journal article" date="2023" name="Mol. Ecol. Resour.">
        <title>Chromosome-level genome assembly of a triploid poplar Populus alba 'Berolinensis'.</title>
        <authorList>
            <person name="Chen S."/>
            <person name="Yu Y."/>
            <person name="Wang X."/>
            <person name="Wang S."/>
            <person name="Zhang T."/>
            <person name="Zhou Y."/>
            <person name="He R."/>
            <person name="Meng N."/>
            <person name="Wang Y."/>
            <person name="Liu W."/>
            <person name="Liu Z."/>
            <person name="Liu J."/>
            <person name="Guo Q."/>
            <person name="Huang H."/>
            <person name="Sederoff R.R."/>
            <person name="Wang G."/>
            <person name="Qu G."/>
            <person name="Chen S."/>
        </authorList>
    </citation>
    <scope>NUCLEOTIDE SEQUENCE</scope>
    <source>
        <strain evidence="1">SC-2020</strain>
    </source>
</reference>
<protein>
    <submittedName>
        <fullName evidence="1">Uncharacterized protein</fullName>
    </submittedName>
</protein>
<dbReference type="EMBL" id="JAQIZT010000013">
    <property type="protein sequence ID" value="KAJ6973918.1"/>
    <property type="molecule type" value="Genomic_DNA"/>
</dbReference>
<name>A0AAD6LV82_9ROSI</name>
<proteinExistence type="predicted"/>